<dbReference type="InterPro" id="IPR002781">
    <property type="entry name" value="TM_pro_TauE-like"/>
</dbReference>
<keyword evidence="5 8" id="KW-0812">Transmembrane</keyword>
<gene>
    <name evidence="9" type="ORF">GPY61_31115</name>
</gene>
<evidence type="ECO:0000256" key="5">
    <source>
        <dbReference type="ARBA" id="ARBA00022692"/>
    </source>
</evidence>
<keyword evidence="6 8" id="KW-1133">Transmembrane helix</keyword>
<evidence type="ECO:0000256" key="8">
    <source>
        <dbReference type="RuleBase" id="RU363041"/>
    </source>
</evidence>
<dbReference type="Proteomes" id="UP000443353">
    <property type="component" value="Unassembled WGS sequence"/>
</dbReference>
<keyword evidence="4 8" id="KW-1003">Cell membrane</keyword>
<sequence>MTFDLLTLAQLALIIVFGYTVLGLTGFGSSVTAMPLLVLFMPLRMAVPLMLIFDFVSNVLLGVKNRRHIDKREALRLIPFMAVGMAVGVLALVRAPERTLLVVLGLFILGYSAWSLFARRKLPPFAPAWAVPFGVVGGIFTALFGTGGPFYTIFLTSRLDDKLALRATLSGVLFFSAISRLVLFTGAGLYNQPALPLLAIVLLPFALGGLYVGNRLHQWLPAERIKQAVWVVLITGGVSLVLRNL</sequence>
<evidence type="ECO:0000256" key="1">
    <source>
        <dbReference type="ARBA" id="ARBA00004651"/>
    </source>
</evidence>
<evidence type="ECO:0000256" key="7">
    <source>
        <dbReference type="ARBA" id="ARBA00023136"/>
    </source>
</evidence>
<keyword evidence="7 8" id="KW-0472">Membrane</keyword>
<comment type="subcellular location">
    <subcellularLocation>
        <location evidence="1 8">Cell membrane</location>
        <topology evidence="1 8">Multi-pass membrane protein</topology>
    </subcellularLocation>
</comment>
<proteinExistence type="inferred from homology"/>
<evidence type="ECO:0000256" key="2">
    <source>
        <dbReference type="ARBA" id="ARBA00009142"/>
    </source>
</evidence>
<evidence type="ECO:0000256" key="6">
    <source>
        <dbReference type="ARBA" id="ARBA00022989"/>
    </source>
</evidence>
<evidence type="ECO:0000313" key="10">
    <source>
        <dbReference type="Proteomes" id="UP000443353"/>
    </source>
</evidence>
<feature type="transmembrane region" description="Helical" evidence="8">
    <location>
        <begin position="74"/>
        <end position="93"/>
    </location>
</feature>
<protein>
    <recommendedName>
        <fullName evidence="8">Probable membrane transporter protein</fullName>
    </recommendedName>
</protein>
<feature type="transmembrane region" description="Helical" evidence="8">
    <location>
        <begin position="163"/>
        <end position="183"/>
    </location>
</feature>
<name>A0A7X3KBT0_9BURK</name>
<comment type="similarity">
    <text evidence="2 8">Belongs to the 4-toluene sulfonate uptake permease (TSUP) (TC 2.A.102) family.</text>
</comment>
<comment type="caution">
    <text evidence="9">The sequence shown here is derived from an EMBL/GenBank/DDBJ whole genome shotgun (WGS) entry which is preliminary data.</text>
</comment>
<dbReference type="PANTHER" id="PTHR30269">
    <property type="entry name" value="TRANSMEMBRANE PROTEIN YFCA"/>
    <property type="match status" value="1"/>
</dbReference>
<organism evidence="9 10">
    <name type="scientific">Massilia cellulosiltytica</name>
    <dbReference type="NCBI Taxonomy" id="2683234"/>
    <lineage>
        <taxon>Bacteria</taxon>
        <taxon>Pseudomonadati</taxon>
        <taxon>Pseudomonadota</taxon>
        <taxon>Betaproteobacteria</taxon>
        <taxon>Burkholderiales</taxon>
        <taxon>Oxalobacteraceae</taxon>
        <taxon>Telluria group</taxon>
        <taxon>Massilia</taxon>
    </lineage>
</organism>
<evidence type="ECO:0000256" key="4">
    <source>
        <dbReference type="ARBA" id="ARBA00022475"/>
    </source>
</evidence>
<evidence type="ECO:0000256" key="3">
    <source>
        <dbReference type="ARBA" id="ARBA00022448"/>
    </source>
</evidence>
<dbReference type="PANTHER" id="PTHR30269:SF32">
    <property type="entry name" value="MEMBRANE TRANSPORTER PROTEIN-RELATED"/>
    <property type="match status" value="1"/>
</dbReference>
<accession>A0A7X3KBT0</accession>
<dbReference type="Pfam" id="PF01925">
    <property type="entry name" value="TauE"/>
    <property type="match status" value="1"/>
</dbReference>
<feature type="transmembrane region" description="Helical" evidence="8">
    <location>
        <begin position="99"/>
        <end position="117"/>
    </location>
</feature>
<evidence type="ECO:0000313" key="9">
    <source>
        <dbReference type="EMBL" id="MVW64381.1"/>
    </source>
</evidence>
<feature type="transmembrane region" description="Helical" evidence="8">
    <location>
        <begin position="195"/>
        <end position="213"/>
    </location>
</feature>
<dbReference type="RefSeq" id="WP_056123715.1">
    <property type="nucleotide sequence ID" value="NZ_WSES01000014.1"/>
</dbReference>
<reference evidence="9 10" key="1">
    <citation type="submission" date="2019-12" db="EMBL/GenBank/DDBJ databases">
        <authorList>
            <person name="Li C."/>
            <person name="Zhao J."/>
        </authorList>
    </citation>
    <scope>NUCLEOTIDE SEQUENCE [LARGE SCALE GENOMIC DNA]</scope>
    <source>
        <strain evidence="9 10">NEAU-DD11</strain>
    </source>
</reference>
<dbReference type="InterPro" id="IPR052017">
    <property type="entry name" value="TSUP"/>
</dbReference>
<feature type="transmembrane region" description="Helical" evidence="8">
    <location>
        <begin position="33"/>
        <end position="53"/>
    </location>
</feature>
<keyword evidence="10" id="KW-1185">Reference proteome</keyword>
<dbReference type="AlphaFoldDB" id="A0A7X3KBT0"/>
<dbReference type="EMBL" id="WSES01000014">
    <property type="protein sequence ID" value="MVW64381.1"/>
    <property type="molecule type" value="Genomic_DNA"/>
</dbReference>
<dbReference type="GO" id="GO:0005886">
    <property type="term" value="C:plasma membrane"/>
    <property type="evidence" value="ECO:0007669"/>
    <property type="project" value="UniProtKB-SubCell"/>
</dbReference>
<keyword evidence="3" id="KW-0813">Transport</keyword>
<feature type="transmembrane region" description="Helical" evidence="8">
    <location>
        <begin position="129"/>
        <end position="151"/>
    </location>
</feature>